<evidence type="ECO:0000313" key="5">
    <source>
        <dbReference type="Proteomes" id="UP000325313"/>
    </source>
</evidence>
<keyword evidence="4" id="KW-1185">Reference proteome</keyword>
<evidence type="ECO:0008006" key="6">
    <source>
        <dbReference type="Google" id="ProtNLM"/>
    </source>
</evidence>
<dbReference type="Proteomes" id="UP000324748">
    <property type="component" value="Unassembled WGS sequence"/>
</dbReference>
<reference evidence="4 5" key="1">
    <citation type="submission" date="2019-05" db="EMBL/GenBank/DDBJ databases">
        <title>Emergence of the Ug99 lineage of the wheat stem rust pathogen through somatic hybridization.</title>
        <authorList>
            <person name="Li F."/>
            <person name="Upadhyaya N.M."/>
            <person name="Sperschneider J."/>
            <person name="Matny O."/>
            <person name="Nguyen-Phuc H."/>
            <person name="Mago R."/>
            <person name="Raley C."/>
            <person name="Miller M.E."/>
            <person name="Silverstein K.A.T."/>
            <person name="Henningsen E."/>
            <person name="Hirsch C.D."/>
            <person name="Visser B."/>
            <person name="Pretorius Z.A."/>
            <person name="Steffenson B.J."/>
            <person name="Schwessinger B."/>
            <person name="Dodds P.N."/>
            <person name="Figueroa M."/>
        </authorList>
    </citation>
    <scope>NUCLEOTIDE SEQUENCE [LARGE SCALE GENOMIC DNA]</scope>
    <source>
        <strain evidence="2">21-0</strain>
        <strain evidence="3 5">Ug99</strain>
    </source>
</reference>
<feature type="signal peptide" evidence="1">
    <location>
        <begin position="1"/>
        <end position="24"/>
    </location>
</feature>
<dbReference type="EMBL" id="VDEP01000244">
    <property type="protein sequence ID" value="KAA1120411.1"/>
    <property type="molecule type" value="Genomic_DNA"/>
</dbReference>
<comment type="caution">
    <text evidence="3">The sequence shown here is derived from an EMBL/GenBank/DDBJ whole genome shotgun (WGS) entry which is preliminary data.</text>
</comment>
<evidence type="ECO:0000313" key="3">
    <source>
        <dbReference type="EMBL" id="KAA1120411.1"/>
    </source>
</evidence>
<evidence type="ECO:0000313" key="4">
    <source>
        <dbReference type="Proteomes" id="UP000324748"/>
    </source>
</evidence>
<sequence>MQILTLTTCLGLTVALLMCILVAAPNPSRRFGQREIRARICDTCAAKYLNEGQVLKEKTLKLAVDPRKPDEEEIRKPCWGTGHVCTSMLRVKLLQCNKCHCFAWSAQELCSVHGPLDDQYPDPPASSSNP</sequence>
<evidence type="ECO:0000256" key="1">
    <source>
        <dbReference type="SAM" id="SignalP"/>
    </source>
</evidence>
<dbReference type="EMBL" id="VSWC01000131">
    <property type="protein sequence ID" value="KAA1080382.1"/>
    <property type="molecule type" value="Genomic_DNA"/>
</dbReference>
<proteinExistence type="predicted"/>
<keyword evidence="1" id="KW-0732">Signal</keyword>
<protein>
    <recommendedName>
        <fullName evidence="6">Secreted protein</fullName>
    </recommendedName>
</protein>
<gene>
    <name evidence="2" type="ORF">PGT21_004876</name>
    <name evidence="3" type="ORF">PGTUg99_013919</name>
</gene>
<dbReference type="Proteomes" id="UP000325313">
    <property type="component" value="Unassembled WGS sequence"/>
</dbReference>
<name>A0A5B0R402_PUCGR</name>
<feature type="chain" id="PRO_5033474521" description="Secreted protein" evidence="1">
    <location>
        <begin position="25"/>
        <end position="130"/>
    </location>
</feature>
<dbReference type="AlphaFoldDB" id="A0A5B0R402"/>
<organism evidence="3 5">
    <name type="scientific">Puccinia graminis f. sp. tritici</name>
    <dbReference type="NCBI Taxonomy" id="56615"/>
    <lineage>
        <taxon>Eukaryota</taxon>
        <taxon>Fungi</taxon>
        <taxon>Dikarya</taxon>
        <taxon>Basidiomycota</taxon>
        <taxon>Pucciniomycotina</taxon>
        <taxon>Pucciniomycetes</taxon>
        <taxon>Pucciniales</taxon>
        <taxon>Pucciniaceae</taxon>
        <taxon>Puccinia</taxon>
    </lineage>
</organism>
<accession>A0A5B0R402</accession>
<evidence type="ECO:0000313" key="2">
    <source>
        <dbReference type="EMBL" id="KAA1080382.1"/>
    </source>
</evidence>